<dbReference type="PROSITE" id="PS50026">
    <property type="entry name" value="EGF_3"/>
    <property type="match status" value="4"/>
</dbReference>
<dbReference type="SMART" id="SM00181">
    <property type="entry name" value="EGF"/>
    <property type="match status" value="5"/>
</dbReference>
<feature type="disulfide bond" evidence="6">
    <location>
        <begin position="1031"/>
        <end position="1040"/>
    </location>
</feature>
<dbReference type="CDD" id="cd00112">
    <property type="entry name" value="LDLa"/>
    <property type="match status" value="2"/>
</dbReference>
<sequence>MNQLLKFVCLIFFCSICEGSYRLYHTHIPITNNDHHCLYRFEKDSNELARFLVPYCIRSNKIYSKQECLGRKYSFYQLYLMNVTKQNLFDWFAPIDVIDDYSSYLRMEKTIESNEKIFCNCSDDFTFGEYCQYKFTNGNERSTFDEIVISTFEANKQDINSLYLLSAQSSLTCYDVFNCTTYTGICLDWREISDGYVHCTNGADEKYFIDMELNECDPKKEYRCRNGLCIPRNFIYDRTFDCPDWYDEAHAYQRYQSIHFSDICSSSSAITECEEYNVGLGYFPCGNGQRISTYYEQNPSCSNYRDAFMLKNLFQTYFNISRGDQCYMVMLCNFHILCLFEPCSNGLEKYCEELLSGYDINTCPEQFFYPPGPFVFPFVRLIYKARHLWDNIEPDFICWNSSICNIYDQTSNFIFHGFNCFSTSEYFPRFMFDNDLKNVFTTATRLFLVIQSLFSQCTHKQNESKLYRCSNQLSISIHRILDGHFSDCIPWSILTEDEYRSRDNYQLACNLPDRFQCGFYHCVSRYALQDGYGNCDSKLDEIYFVTCSDTFSCQYIREIDLSEEPWIRYQTFCNGYDMIKEAFGDRNNTDETDCEMWPCDAVYTHCDGYWNRINGCDELNCTYIQAVSCAHDEHPYAYLNLTTMRCLTLSKNGDGNFDCLFGTDERVTLLEKERYLIADNLTGELYPERSFKVPCWNDFNKTILTSQICDRTKDCILGDDELFCEWHLNSSCDQDDEFTCKNGTCISKTDQWCNGIIDCFPDGEDERLCDIMKPRRIYHTDSVTPYKYFLFDRFVLIEYRSKVIEYPVNCHRGIPIYNELEMMYECLCPPSYYGLQCERQSERLTIFYRIDIPPTFDRLSIYRLVLYLLDENHQVLSYETMTYTFSDNQFSLKQVLYLNYPRSINGYSEFKQKFVRINAYRVTNTAVDSTSLSWFYSVPFSSYLPVTRVVVLLYFEESLDNQMSVCRKFGTCHHGVCHIFINSNEPFCDCEAGWSGVRCDQKQSIDLCETYHCNSQVSKCISYNNHTFCLCFPGYYGPKCEISFDSCSSIQCENNGTCVSLDERTISQICVCPKNYFGTLCQYPSAQLILNIPSYMSYIPLLIIHFVHSPQSVHGVFIHQDFYFYRHVYPRNQLNVYDQSNSFLTPFIFAQIFLNSSSFYGTYYLISLSNQNRTNLTSEIKEIYRCPHINEFLNSTLSKEQWLKRVKYYHLFTKNTKCFHDEIYMCLVDKYGLPDCLIFNHNVANCSDRNICTNNGRCLRRQRLGQSHSFVCICPQCTAGDFCQIQMNEYSFTLDSILGQIILTDVPLKNQPIMIKILILILSFMLIIGFISNLCSFIVFSHKDVLKIGCGYYLLILSILNQISISMFISYTIYLLINQMTIIENKQFIKVSCLLFDFFIRIFLSYCDWIYTCISFERMISTVKGVKFNKILSIRMVKYVISIVFIGIILISIHNVFSHVLIIDPRSDDRLWCVIQYKQSWLRTYDILTGIFNNSVPFFLNLICSIILIVSLSKTRQRVAVKQSYRKTIILQFRQHKDLLIAPFMTISTKLPLLIASLAIKCINKQSHLYLILFAYYLSLAPLISTFIMFVLPSDSYMKIFKESLRHFRHWIMNN</sequence>
<feature type="disulfide bond" evidence="6">
    <location>
        <begin position="1274"/>
        <end position="1283"/>
    </location>
</feature>
<dbReference type="SUPFAM" id="SSF81321">
    <property type="entry name" value="Family A G protein-coupled receptor-like"/>
    <property type="match status" value="1"/>
</dbReference>
<evidence type="ECO:0000256" key="2">
    <source>
        <dbReference type="ARBA" id="ARBA00022692"/>
    </source>
</evidence>
<evidence type="ECO:0000256" key="1">
    <source>
        <dbReference type="ARBA" id="ARBA00004370"/>
    </source>
</evidence>
<dbReference type="PROSITE" id="PS50068">
    <property type="entry name" value="LDLRA_2"/>
    <property type="match status" value="2"/>
</dbReference>
<evidence type="ECO:0000256" key="3">
    <source>
        <dbReference type="ARBA" id="ARBA00022989"/>
    </source>
</evidence>
<keyword evidence="6" id="KW-0245">EGF-like domain</keyword>
<feature type="transmembrane region" description="Helical" evidence="8">
    <location>
        <begin position="1439"/>
        <end position="1462"/>
    </location>
</feature>
<dbReference type="OrthoDB" id="2019384at2759"/>
<feature type="transmembrane region" description="Helical" evidence="8">
    <location>
        <begin position="1143"/>
        <end position="1166"/>
    </location>
</feature>
<dbReference type="PROSITE" id="PS01209">
    <property type="entry name" value="LDLRA_1"/>
    <property type="match status" value="1"/>
</dbReference>
<feature type="signal peptide" evidence="9">
    <location>
        <begin position="1"/>
        <end position="19"/>
    </location>
</feature>
<protein>
    <submittedName>
        <fullName evidence="12">Uncharacterized protein</fullName>
    </submittedName>
</protein>
<keyword evidence="9" id="KW-0732">Signal</keyword>
<dbReference type="EMBL" id="CAJNOR010007954">
    <property type="protein sequence ID" value="CAF1626097.1"/>
    <property type="molecule type" value="Genomic_DNA"/>
</dbReference>
<dbReference type="Pfam" id="PF00057">
    <property type="entry name" value="Ldl_recept_a"/>
    <property type="match status" value="1"/>
</dbReference>
<evidence type="ECO:0000259" key="10">
    <source>
        <dbReference type="PROSITE" id="PS50026"/>
    </source>
</evidence>
<dbReference type="Gene3D" id="1.20.1070.10">
    <property type="entry name" value="Rhodopsin 7-helix transmembrane proteins"/>
    <property type="match status" value="1"/>
</dbReference>
<dbReference type="InterPro" id="IPR023415">
    <property type="entry name" value="LDLR_class-A_CS"/>
</dbReference>
<evidence type="ECO:0000259" key="11">
    <source>
        <dbReference type="PROSITE" id="PS50262"/>
    </source>
</evidence>
<dbReference type="SMART" id="SM00192">
    <property type="entry name" value="LDLa"/>
    <property type="match status" value="5"/>
</dbReference>
<dbReference type="Proteomes" id="UP000663828">
    <property type="component" value="Unassembled WGS sequence"/>
</dbReference>
<feature type="disulfide bond" evidence="7">
    <location>
        <begin position="224"/>
        <end position="242"/>
    </location>
</feature>
<dbReference type="InterPro" id="IPR000742">
    <property type="entry name" value="EGF"/>
</dbReference>
<feature type="disulfide bond" evidence="6">
    <location>
        <begin position="1072"/>
        <end position="1081"/>
    </location>
</feature>
<keyword evidence="2 8" id="KW-0812">Transmembrane</keyword>
<dbReference type="InterPro" id="IPR036055">
    <property type="entry name" value="LDL_receptor-like_sf"/>
</dbReference>
<feature type="domain" description="EGF-like" evidence="10">
    <location>
        <begin position="1004"/>
        <end position="1041"/>
    </location>
</feature>
<evidence type="ECO:0000256" key="7">
    <source>
        <dbReference type="PROSITE-ProRule" id="PRU00124"/>
    </source>
</evidence>
<proteinExistence type="predicted"/>
<feature type="disulfide bond" evidence="6">
    <location>
        <begin position="990"/>
        <end position="999"/>
    </location>
</feature>
<dbReference type="Pfam" id="PF00001">
    <property type="entry name" value="7tm_1"/>
    <property type="match status" value="1"/>
</dbReference>
<evidence type="ECO:0000313" key="15">
    <source>
        <dbReference type="Proteomes" id="UP000663852"/>
    </source>
</evidence>
<feature type="domain" description="EGF-like" evidence="10">
    <location>
        <begin position="962"/>
        <end position="1000"/>
    </location>
</feature>
<dbReference type="PROSITE" id="PS01186">
    <property type="entry name" value="EGF_2"/>
    <property type="match status" value="2"/>
</dbReference>
<evidence type="ECO:0000256" key="6">
    <source>
        <dbReference type="PROSITE-ProRule" id="PRU00076"/>
    </source>
</evidence>
<name>A0A815VVQ4_ADIRI</name>
<comment type="caution">
    <text evidence="6">Lacks conserved residue(s) required for the propagation of feature annotation.</text>
</comment>
<evidence type="ECO:0000256" key="9">
    <source>
        <dbReference type="SAM" id="SignalP"/>
    </source>
</evidence>
<evidence type="ECO:0000256" key="5">
    <source>
        <dbReference type="ARBA" id="ARBA00023157"/>
    </source>
</evidence>
<feature type="transmembrane region" description="Helical" evidence="8">
    <location>
        <begin position="1352"/>
        <end position="1377"/>
    </location>
</feature>
<evidence type="ECO:0000313" key="14">
    <source>
        <dbReference type="Proteomes" id="UP000663828"/>
    </source>
</evidence>
<dbReference type="GO" id="GO:0004930">
    <property type="term" value="F:G protein-coupled receptor activity"/>
    <property type="evidence" value="ECO:0007669"/>
    <property type="project" value="InterPro"/>
</dbReference>
<feature type="chain" id="PRO_5036412410" evidence="9">
    <location>
        <begin position="20"/>
        <end position="1615"/>
    </location>
</feature>
<dbReference type="PROSITE" id="PS50262">
    <property type="entry name" value="G_PROTEIN_RECEP_F1_2"/>
    <property type="match status" value="1"/>
</dbReference>
<dbReference type="PANTHER" id="PTHR24033">
    <property type="entry name" value="EGF-LIKE DOMAIN-CONTAINING PROTEIN"/>
    <property type="match status" value="1"/>
</dbReference>
<evidence type="ECO:0000256" key="8">
    <source>
        <dbReference type="SAM" id="Phobius"/>
    </source>
</evidence>
<dbReference type="PRINTS" id="PR00261">
    <property type="entry name" value="LDLRECEPTOR"/>
</dbReference>
<evidence type="ECO:0000313" key="13">
    <source>
        <dbReference type="EMBL" id="CAF1626097.1"/>
    </source>
</evidence>
<evidence type="ECO:0000256" key="4">
    <source>
        <dbReference type="ARBA" id="ARBA00023136"/>
    </source>
</evidence>
<evidence type="ECO:0000313" key="12">
    <source>
        <dbReference type="EMBL" id="CAF1537933.1"/>
    </source>
</evidence>
<dbReference type="SUPFAM" id="SSF57424">
    <property type="entry name" value="LDL receptor-like module"/>
    <property type="match status" value="1"/>
</dbReference>
<keyword evidence="3 8" id="KW-1133">Transmembrane helix</keyword>
<dbReference type="PANTHER" id="PTHR24033:SF232">
    <property type="entry name" value="LAMININ SUBUNIT GAMMA-2-RELATED"/>
    <property type="match status" value="1"/>
</dbReference>
<dbReference type="GO" id="GO:0016020">
    <property type="term" value="C:membrane"/>
    <property type="evidence" value="ECO:0007669"/>
    <property type="project" value="UniProtKB-SubCell"/>
</dbReference>
<keyword evidence="5 6" id="KW-1015">Disulfide bond</keyword>
<dbReference type="Gene3D" id="2.10.25.10">
    <property type="entry name" value="Laminin"/>
    <property type="match status" value="2"/>
</dbReference>
<feature type="domain" description="G-protein coupled receptors family 1 profile" evidence="11">
    <location>
        <begin position="1332"/>
        <end position="1589"/>
    </location>
</feature>
<feature type="domain" description="EGF-like" evidence="10">
    <location>
        <begin position="1242"/>
        <end position="1284"/>
    </location>
</feature>
<feature type="domain" description="EGF-like" evidence="10">
    <location>
        <begin position="1043"/>
        <end position="1082"/>
    </location>
</feature>
<dbReference type="EMBL" id="CAJNOJ010000999">
    <property type="protein sequence ID" value="CAF1537933.1"/>
    <property type="molecule type" value="Genomic_DNA"/>
</dbReference>
<feature type="transmembrane region" description="Helical" evidence="8">
    <location>
        <begin position="1572"/>
        <end position="1592"/>
    </location>
</feature>
<dbReference type="InterPro" id="IPR000276">
    <property type="entry name" value="GPCR_Rhodpsn"/>
</dbReference>
<reference evidence="12" key="1">
    <citation type="submission" date="2021-02" db="EMBL/GenBank/DDBJ databases">
        <authorList>
            <person name="Nowell W R."/>
        </authorList>
    </citation>
    <scope>NUCLEOTIDE SEQUENCE</scope>
</reference>
<accession>A0A815VVQ4</accession>
<feature type="transmembrane region" description="Helical" evidence="8">
    <location>
        <begin position="1317"/>
        <end position="1340"/>
    </location>
</feature>
<dbReference type="SUPFAM" id="SSF57196">
    <property type="entry name" value="EGF/Laminin"/>
    <property type="match status" value="3"/>
</dbReference>
<dbReference type="Proteomes" id="UP000663852">
    <property type="component" value="Unassembled WGS sequence"/>
</dbReference>
<organism evidence="12 15">
    <name type="scientific">Adineta ricciae</name>
    <name type="common">Rotifer</name>
    <dbReference type="NCBI Taxonomy" id="249248"/>
    <lineage>
        <taxon>Eukaryota</taxon>
        <taxon>Metazoa</taxon>
        <taxon>Spiralia</taxon>
        <taxon>Gnathifera</taxon>
        <taxon>Rotifera</taxon>
        <taxon>Eurotatoria</taxon>
        <taxon>Bdelloidea</taxon>
        <taxon>Adinetida</taxon>
        <taxon>Adinetidae</taxon>
        <taxon>Adineta</taxon>
    </lineage>
</organism>
<feature type="transmembrane region" description="Helical" evidence="8">
    <location>
        <begin position="1491"/>
        <end position="1512"/>
    </location>
</feature>
<keyword evidence="14" id="KW-1185">Reference proteome</keyword>
<dbReference type="Gene3D" id="4.10.400.10">
    <property type="entry name" value="Low-density Lipoprotein Receptor"/>
    <property type="match status" value="2"/>
</dbReference>
<dbReference type="InterPro" id="IPR051830">
    <property type="entry name" value="NOTCH_homolog"/>
</dbReference>
<dbReference type="InterPro" id="IPR002172">
    <property type="entry name" value="LDrepeatLR_classA_rpt"/>
</dbReference>
<comment type="caution">
    <text evidence="12">The sequence shown here is derived from an EMBL/GenBank/DDBJ whole genome shotgun (WGS) entry which is preliminary data.</text>
</comment>
<dbReference type="InterPro" id="IPR017452">
    <property type="entry name" value="GPCR_Rhodpsn_7TM"/>
</dbReference>
<gene>
    <name evidence="12" type="ORF">EDS130_LOCUS45092</name>
    <name evidence="13" type="ORF">XAT740_LOCUS50925</name>
</gene>
<comment type="subcellular location">
    <subcellularLocation>
        <location evidence="1">Membrane</location>
    </subcellularLocation>
</comment>
<keyword evidence="4 8" id="KW-0472">Membrane</keyword>
<dbReference type="PROSITE" id="PS00022">
    <property type="entry name" value="EGF_1"/>
    <property type="match status" value="5"/>
</dbReference>